<reference evidence="9" key="1">
    <citation type="journal article" date="2014" name="Int. J. Syst. Evol. Microbiol.">
        <title>Complete genome sequence of Corynebacterium casei LMG S-19264T (=DSM 44701T), isolated from a smear-ripened cheese.</title>
        <authorList>
            <consortium name="US DOE Joint Genome Institute (JGI-PGF)"/>
            <person name="Walter F."/>
            <person name="Albersmeier A."/>
            <person name="Kalinowski J."/>
            <person name="Ruckert C."/>
        </authorList>
    </citation>
    <scope>NUCLEOTIDE SEQUENCE</scope>
    <source>
        <strain evidence="9">KCTC 42651</strain>
    </source>
</reference>
<comment type="caution">
    <text evidence="9">The sequence shown here is derived from an EMBL/GenBank/DDBJ whole genome shotgun (WGS) entry which is preliminary data.</text>
</comment>
<keyword evidence="5" id="KW-0378">Hydrolase</keyword>
<dbReference type="GO" id="GO:0004177">
    <property type="term" value="F:aminopeptidase activity"/>
    <property type="evidence" value="ECO:0007669"/>
    <property type="project" value="UniProtKB-UniRule"/>
</dbReference>
<organism evidence="9 10">
    <name type="scientific">Thalassobaculum fulvum</name>
    <dbReference type="NCBI Taxonomy" id="1633335"/>
    <lineage>
        <taxon>Bacteria</taxon>
        <taxon>Pseudomonadati</taxon>
        <taxon>Pseudomonadota</taxon>
        <taxon>Alphaproteobacteria</taxon>
        <taxon>Rhodospirillales</taxon>
        <taxon>Thalassobaculaceae</taxon>
        <taxon>Thalassobaculum</taxon>
    </lineage>
</organism>
<evidence type="ECO:0000256" key="3">
    <source>
        <dbReference type="ARBA" id="ARBA00022670"/>
    </source>
</evidence>
<dbReference type="PIRSF" id="PIRSF001123">
    <property type="entry name" value="PepA_GA"/>
    <property type="match status" value="1"/>
</dbReference>
<evidence type="ECO:0000256" key="2">
    <source>
        <dbReference type="ARBA" id="ARBA00022438"/>
    </source>
</evidence>
<feature type="binding site" evidence="8">
    <location>
        <position position="243"/>
    </location>
    <ligand>
        <name>Zn(2+)</name>
        <dbReference type="ChEBI" id="CHEBI:29105"/>
        <label>2</label>
    </ligand>
</feature>
<accession>A0A918XUU2</accession>
<comment type="similarity">
    <text evidence="1 6">Belongs to the peptidase M42 family.</text>
</comment>
<reference evidence="9" key="2">
    <citation type="submission" date="2020-09" db="EMBL/GenBank/DDBJ databases">
        <authorList>
            <person name="Sun Q."/>
            <person name="Kim S."/>
        </authorList>
    </citation>
    <scope>NUCLEOTIDE SEQUENCE</scope>
    <source>
        <strain evidence="9">KCTC 42651</strain>
    </source>
</reference>
<dbReference type="InterPro" id="IPR008007">
    <property type="entry name" value="Peptidase_M42"/>
</dbReference>
<name>A0A918XUU2_9PROT</name>
<dbReference type="PANTHER" id="PTHR32481:SF7">
    <property type="entry name" value="AMINOPEPTIDASE YHFE-RELATED"/>
    <property type="match status" value="1"/>
</dbReference>
<feature type="binding site" evidence="8">
    <location>
        <position position="208"/>
    </location>
    <ligand>
        <name>Zn(2+)</name>
        <dbReference type="ChEBI" id="CHEBI:29105"/>
        <label>1</label>
    </ligand>
</feature>
<feature type="binding site" evidence="8">
    <location>
        <position position="263"/>
    </location>
    <ligand>
        <name>Zn(2+)</name>
        <dbReference type="ChEBI" id="CHEBI:29105"/>
        <label>1</label>
    </ligand>
</feature>
<evidence type="ECO:0000256" key="5">
    <source>
        <dbReference type="ARBA" id="ARBA00022801"/>
    </source>
</evidence>
<dbReference type="InterPro" id="IPR051464">
    <property type="entry name" value="Peptidase_M42_aminopept"/>
</dbReference>
<comment type="cofactor">
    <cofactor evidence="8">
        <name>a divalent metal cation</name>
        <dbReference type="ChEBI" id="CHEBI:60240"/>
    </cofactor>
    <text evidence="8">Binds 2 divalent metal cations per subunit.</text>
</comment>
<keyword evidence="2" id="KW-0031">Aminopeptidase</keyword>
<dbReference type="CDD" id="cd05657">
    <property type="entry name" value="M42_glucanase_like"/>
    <property type="match status" value="1"/>
</dbReference>
<feature type="active site" description="Proton acceptor" evidence="7">
    <location>
        <position position="242"/>
    </location>
</feature>
<dbReference type="EMBL" id="BMZS01000010">
    <property type="protein sequence ID" value="GHD58024.1"/>
    <property type="molecule type" value="Genomic_DNA"/>
</dbReference>
<feature type="binding site" evidence="8">
    <location>
        <position position="91"/>
    </location>
    <ligand>
        <name>Zn(2+)</name>
        <dbReference type="ChEBI" id="CHEBI:29105"/>
        <label>1</label>
    </ligand>
</feature>
<dbReference type="SUPFAM" id="SSF101821">
    <property type="entry name" value="Aminopeptidase/glucanase lid domain"/>
    <property type="match status" value="1"/>
</dbReference>
<dbReference type="GO" id="GO:0046872">
    <property type="term" value="F:metal ion binding"/>
    <property type="evidence" value="ECO:0007669"/>
    <property type="project" value="UniProtKB-UniRule"/>
</dbReference>
<keyword evidence="3" id="KW-0645">Protease</keyword>
<dbReference type="InterPro" id="IPR017537">
    <property type="entry name" value="Peptidase_M42_hydrolase"/>
</dbReference>
<evidence type="ECO:0000313" key="9">
    <source>
        <dbReference type="EMBL" id="GHD58024.1"/>
    </source>
</evidence>
<feature type="binding site" evidence="8">
    <location>
        <position position="343"/>
    </location>
    <ligand>
        <name>Zn(2+)</name>
        <dbReference type="ChEBI" id="CHEBI:29105"/>
        <label>2</label>
    </ligand>
</feature>
<evidence type="ECO:0000256" key="4">
    <source>
        <dbReference type="ARBA" id="ARBA00022723"/>
    </source>
</evidence>
<dbReference type="SUPFAM" id="SSF53187">
    <property type="entry name" value="Zn-dependent exopeptidases"/>
    <property type="match status" value="1"/>
</dbReference>
<dbReference type="Pfam" id="PF05343">
    <property type="entry name" value="Peptidase_M42"/>
    <property type="match status" value="1"/>
</dbReference>
<gene>
    <name evidence="9" type="ORF">GCM10017083_40310</name>
</gene>
<dbReference type="Gene3D" id="2.40.30.40">
    <property type="entry name" value="Peptidase M42, domain 2"/>
    <property type="match status" value="1"/>
</dbReference>
<dbReference type="GO" id="GO:0006508">
    <property type="term" value="P:proteolysis"/>
    <property type="evidence" value="ECO:0007669"/>
    <property type="project" value="UniProtKB-KW"/>
</dbReference>
<keyword evidence="10" id="KW-1185">Reference proteome</keyword>
<proteinExistence type="inferred from homology"/>
<feature type="binding site" evidence="8">
    <location>
        <position position="208"/>
    </location>
    <ligand>
        <name>Zn(2+)</name>
        <dbReference type="ChEBI" id="CHEBI:29105"/>
        <label>2</label>
    </ligand>
</feature>
<dbReference type="Proteomes" id="UP000630353">
    <property type="component" value="Unassembled WGS sequence"/>
</dbReference>
<sequence>MPPLDRSAEERLRSYGDASRTLAAIEGRRILDHLLELEAIPSPTGYTDSIVRHVCGWLDGRGIDYELTRRGAIRANLRGEVESPDRAVVGHLDTLGAQVTQLKANGRLAIRPVGTWAARFAEGARVTVFTEAGPRRGTILPLKASGHVFDQEIETQPAHWDNLEIRVDDRVSSSDDLVSRAFHVGDMVAVDPQPEVTDTGFINARHLDDKAGVAAMMEVLSAVTETDAKLPVDCHFLFTISEETGSGASAVLHGDVAELLAVDNATVAPGQSSAEYGVTIAMGDMTGPFDYHLTRGLIDLARRYGIDHRRDVFKHYRCDAASAIEAGNDIRTALVAFGLDASHGWERVHIDSLAALARLVAVYVMSPPVVQRDELPIGPLDGFPDTQE</sequence>
<evidence type="ECO:0000313" key="10">
    <source>
        <dbReference type="Proteomes" id="UP000630353"/>
    </source>
</evidence>
<dbReference type="AlphaFoldDB" id="A0A918XUU2"/>
<dbReference type="PANTHER" id="PTHR32481">
    <property type="entry name" value="AMINOPEPTIDASE"/>
    <property type="match status" value="1"/>
</dbReference>
<evidence type="ECO:0000256" key="7">
    <source>
        <dbReference type="PIRSR" id="PIRSR001123-1"/>
    </source>
</evidence>
<evidence type="ECO:0000256" key="1">
    <source>
        <dbReference type="ARBA" id="ARBA00006272"/>
    </source>
</evidence>
<keyword evidence="4 8" id="KW-0479">Metal-binding</keyword>
<dbReference type="NCBIfam" id="TIGR03106">
    <property type="entry name" value="trio_M42_hydro"/>
    <property type="match status" value="1"/>
</dbReference>
<dbReference type="InterPro" id="IPR023367">
    <property type="entry name" value="Peptidase_M42_dom2"/>
</dbReference>
<evidence type="ECO:0000256" key="8">
    <source>
        <dbReference type="PIRSR" id="PIRSR001123-2"/>
    </source>
</evidence>
<dbReference type="Gene3D" id="3.40.630.10">
    <property type="entry name" value="Zn peptidases"/>
    <property type="match status" value="1"/>
</dbReference>
<dbReference type="RefSeq" id="WP_229837402.1">
    <property type="nucleotide sequence ID" value="NZ_BMZS01000010.1"/>
</dbReference>
<evidence type="ECO:0000256" key="6">
    <source>
        <dbReference type="PIRNR" id="PIRNR001123"/>
    </source>
</evidence>
<protein>
    <submittedName>
        <fullName evidence="9">Peptidase M42</fullName>
    </submittedName>
</protein>